<dbReference type="EMBL" id="LNIX01000045">
    <property type="protein sequence ID" value="OXA38493.1"/>
    <property type="molecule type" value="Genomic_DNA"/>
</dbReference>
<dbReference type="Pfam" id="PF11901">
    <property type="entry name" value="DM9"/>
    <property type="match status" value="1"/>
</dbReference>
<dbReference type="SMART" id="SM00696">
    <property type="entry name" value="DM9"/>
    <property type="match status" value="1"/>
</dbReference>
<feature type="chain" id="PRO_5012104178" evidence="1">
    <location>
        <begin position="22"/>
        <end position="397"/>
    </location>
</feature>
<comment type="caution">
    <text evidence="2">The sequence shown here is derived from an EMBL/GenBank/DDBJ whole genome shotgun (WGS) entry which is preliminary data.</text>
</comment>
<sequence length="397" mass="42699">MSFHHLFYPLIFLRSIPIVLGKGPNVSCLVSWFPSSLGVKLPENALECAAGTGEFVGKVFHNGGWYGGRVIPDKGAIYANVGSNLVITSPSYQVLLVPPHCSLTWIPGSLGSIPSHPVEVNAGPTNFLVARALDPSGWQTMCGYLNPAHASVLFSSSRDPLLPQDSPTYEILTSQYHPLDAELKKLVFTTSTLRNSDTTRETIGHEGLFVAGGTAALGAPGLPSYNIEHKKGLLERFSLTEDVHSWAGITGLSVQFDPFFGSSEVNFATRVLDGHDKVTYTRIRNVSAVATFIPAARTGTNLAEVSMEACSYANILGAGGVGVLYSGEIYYKSGEGLLRAEDIVEVLGVLGRPWVEVVDPYTVKGEVIRGVLTGRFVTSTAIHVGPRDLNFVCSRFR</sequence>
<gene>
    <name evidence="2" type="ORF">Fcan01_26694</name>
</gene>
<organism evidence="2 3">
    <name type="scientific">Folsomia candida</name>
    <name type="common">Springtail</name>
    <dbReference type="NCBI Taxonomy" id="158441"/>
    <lineage>
        <taxon>Eukaryota</taxon>
        <taxon>Metazoa</taxon>
        <taxon>Ecdysozoa</taxon>
        <taxon>Arthropoda</taxon>
        <taxon>Hexapoda</taxon>
        <taxon>Collembola</taxon>
        <taxon>Entomobryomorpha</taxon>
        <taxon>Isotomoidea</taxon>
        <taxon>Isotomidae</taxon>
        <taxon>Proisotominae</taxon>
        <taxon>Folsomia</taxon>
    </lineage>
</organism>
<dbReference type="Proteomes" id="UP000198287">
    <property type="component" value="Unassembled WGS sequence"/>
</dbReference>
<dbReference type="AlphaFoldDB" id="A0A226CZZ0"/>
<name>A0A226CZZ0_FOLCA</name>
<reference evidence="2 3" key="1">
    <citation type="submission" date="2015-12" db="EMBL/GenBank/DDBJ databases">
        <title>The genome of Folsomia candida.</title>
        <authorList>
            <person name="Faddeeva A."/>
            <person name="Derks M.F."/>
            <person name="Anvar Y."/>
            <person name="Smit S."/>
            <person name="Van Straalen N."/>
            <person name="Roelofs D."/>
        </authorList>
    </citation>
    <scope>NUCLEOTIDE SEQUENCE [LARGE SCALE GENOMIC DNA]</scope>
    <source>
        <strain evidence="2 3">VU population</strain>
        <tissue evidence="2">Whole body</tissue>
    </source>
</reference>
<evidence type="ECO:0000313" key="2">
    <source>
        <dbReference type="EMBL" id="OXA38493.1"/>
    </source>
</evidence>
<keyword evidence="3" id="KW-1185">Reference proteome</keyword>
<evidence type="ECO:0000256" key="1">
    <source>
        <dbReference type="SAM" id="SignalP"/>
    </source>
</evidence>
<feature type="signal peptide" evidence="1">
    <location>
        <begin position="1"/>
        <end position="21"/>
    </location>
</feature>
<evidence type="ECO:0000313" key="3">
    <source>
        <dbReference type="Proteomes" id="UP000198287"/>
    </source>
</evidence>
<proteinExistence type="predicted"/>
<protein>
    <submittedName>
        <fullName evidence="2">Uncharacterized protein</fullName>
    </submittedName>
</protein>
<accession>A0A226CZZ0</accession>
<dbReference type="InterPro" id="IPR006616">
    <property type="entry name" value="DM9_repeat"/>
</dbReference>
<keyword evidence="1" id="KW-0732">Signal</keyword>